<protein>
    <submittedName>
        <fullName evidence="6">M20/M25/M40 family metallo-hydrolase</fullName>
    </submittedName>
</protein>
<dbReference type="PANTHER" id="PTHR45962">
    <property type="entry name" value="N-FATTY-ACYL-AMINO ACID SYNTHASE/HYDROLASE PM20D1"/>
    <property type="match status" value="1"/>
</dbReference>
<dbReference type="Proteomes" id="UP000754644">
    <property type="component" value="Unassembled WGS sequence"/>
</dbReference>
<keyword evidence="5" id="KW-0862">Zinc</keyword>
<dbReference type="PANTHER" id="PTHR45962:SF1">
    <property type="entry name" value="N-FATTY-ACYL-AMINO ACID SYNTHASE_HYDROLASE PM20D1"/>
    <property type="match status" value="1"/>
</dbReference>
<evidence type="ECO:0000256" key="3">
    <source>
        <dbReference type="ARBA" id="ARBA00022723"/>
    </source>
</evidence>
<dbReference type="Pfam" id="PF01546">
    <property type="entry name" value="Peptidase_M20"/>
    <property type="match status" value="1"/>
</dbReference>
<dbReference type="EMBL" id="JABMOJ010000238">
    <property type="protein sequence ID" value="NQV64984.1"/>
    <property type="molecule type" value="Genomic_DNA"/>
</dbReference>
<dbReference type="AlphaFoldDB" id="A0A972VVG2"/>
<comment type="similarity">
    <text evidence="1">Belongs to the peptidase M20A family.</text>
</comment>
<evidence type="ECO:0000313" key="6">
    <source>
        <dbReference type="EMBL" id="NQV64984.1"/>
    </source>
</evidence>
<dbReference type="GO" id="GO:0006508">
    <property type="term" value="P:proteolysis"/>
    <property type="evidence" value="ECO:0007669"/>
    <property type="project" value="UniProtKB-KW"/>
</dbReference>
<dbReference type="InterPro" id="IPR047177">
    <property type="entry name" value="Pept_M20A"/>
</dbReference>
<dbReference type="InterPro" id="IPR002933">
    <property type="entry name" value="Peptidase_M20"/>
</dbReference>
<sequence length="101" mass="11169">IMGFSPAVSSTSTPLFESIARTLTLHYENMKLVPSVSTGFTDSHFFRDLGIVSYGFSPFLYQPNEKTGVHGNNERVSVENMINGTRIMTDFLTDFTTVGGH</sequence>
<dbReference type="GO" id="GO:0046872">
    <property type="term" value="F:metal ion binding"/>
    <property type="evidence" value="ECO:0007669"/>
    <property type="project" value="UniProtKB-KW"/>
</dbReference>
<dbReference type="Gene3D" id="1.10.150.900">
    <property type="match status" value="1"/>
</dbReference>
<keyword evidence="4" id="KW-0378">Hydrolase</keyword>
<name>A0A972VVG2_9GAMM</name>
<dbReference type="GO" id="GO:0008233">
    <property type="term" value="F:peptidase activity"/>
    <property type="evidence" value="ECO:0007669"/>
    <property type="project" value="UniProtKB-KW"/>
</dbReference>
<keyword evidence="2" id="KW-0645">Protease</keyword>
<organism evidence="6 7">
    <name type="scientific">SAR86 cluster bacterium</name>
    <dbReference type="NCBI Taxonomy" id="2030880"/>
    <lineage>
        <taxon>Bacteria</taxon>
        <taxon>Pseudomonadati</taxon>
        <taxon>Pseudomonadota</taxon>
        <taxon>Gammaproteobacteria</taxon>
        <taxon>SAR86 cluster</taxon>
    </lineage>
</organism>
<dbReference type="SUPFAM" id="SSF53187">
    <property type="entry name" value="Zn-dependent exopeptidases"/>
    <property type="match status" value="1"/>
</dbReference>
<evidence type="ECO:0000313" key="7">
    <source>
        <dbReference type="Proteomes" id="UP000754644"/>
    </source>
</evidence>
<accession>A0A972VVG2</accession>
<keyword evidence="3" id="KW-0479">Metal-binding</keyword>
<proteinExistence type="inferred from homology"/>
<evidence type="ECO:0000256" key="2">
    <source>
        <dbReference type="ARBA" id="ARBA00022670"/>
    </source>
</evidence>
<evidence type="ECO:0000256" key="4">
    <source>
        <dbReference type="ARBA" id="ARBA00022801"/>
    </source>
</evidence>
<gene>
    <name evidence="6" type="ORF">HQ497_06425</name>
</gene>
<feature type="non-terminal residue" evidence="6">
    <location>
        <position position="1"/>
    </location>
</feature>
<evidence type="ECO:0000256" key="1">
    <source>
        <dbReference type="ARBA" id="ARBA00006247"/>
    </source>
</evidence>
<comment type="caution">
    <text evidence="6">The sequence shown here is derived from an EMBL/GenBank/DDBJ whole genome shotgun (WGS) entry which is preliminary data.</text>
</comment>
<reference evidence="6" key="1">
    <citation type="submission" date="2020-05" db="EMBL/GenBank/DDBJ databases">
        <title>Sulfur intermediates as new biogeochemical hubs in an aquatic model microbial ecosystem.</title>
        <authorList>
            <person name="Vigneron A."/>
        </authorList>
    </citation>
    <scope>NUCLEOTIDE SEQUENCE</scope>
    <source>
        <strain evidence="6">Bin.250</strain>
    </source>
</reference>
<evidence type="ECO:0000256" key="5">
    <source>
        <dbReference type="ARBA" id="ARBA00022833"/>
    </source>
</evidence>